<dbReference type="OrthoDB" id="9935594at2"/>
<keyword evidence="1" id="KW-0472">Membrane</keyword>
<name>A0A5C5ZEY6_9BACT</name>
<accession>A0A5C5ZEY6</accession>
<sequence length="166" mass="17432">MPRQYRLPLLFLSLAFTGGVTVAIGLVLGGKMSRLEADGVTTTARVTRLREVSSGSGNSRTTNYRVWLDAEHNGQDYALEDDVAEDIYRPLAEGGSVSVVFVPDGSGLCLIGAQADVARVAQTAEWVRYGGAAVAAIGATLLAAVWFAPRLPSNDGSLSGQAYGRA</sequence>
<organism evidence="2 3">
    <name type="scientific">Posidoniimonas polymericola</name>
    <dbReference type="NCBI Taxonomy" id="2528002"/>
    <lineage>
        <taxon>Bacteria</taxon>
        <taxon>Pseudomonadati</taxon>
        <taxon>Planctomycetota</taxon>
        <taxon>Planctomycetia</taxon>
        <taxon>Pirellulales</taxon>
        <taxon>Lacipirellulaceae</taxon>
        <taxon>Posidoniimonas</taxon>
    </lineage>
</organism>
<evidence type="ECO:0008006" key="4">
    <source>
        <dbReference type="Google" id="ProtNLM"/>
    </source>
</evidence>
<feature type="transmembrane region" description="Helical" evidence="1">
    <location>
        <begin position="129"/>
        <end position="148"/>
    </location>
</feature>
<dbReference type="EMBL" id="SJPO01000001">
    <property type="protein sequence ID" value="TWT85700.1"/>
    <property type="molecule type" value="Genomic_DNA"/>
</dbReference>
<gene>
    <name evidence="2" type="ORF">Pla123a_05070</name>
</gene>
<comment type="caution">
    <text evidence="2">The sequence shown here is derived from an EMBL/GenBank/DDBJ whole genome shotgun (WGS) entry which is preliminary data.</text>
</comment>
<evidence type="ECO:0000256" key="1">
    <source>
        <dbReference type="SAM" id="Phobius"/>
    </source>
</evidence>
<protein>
    <recommendedName>
        <fullName evidence="4">DUF3592 domain-containing protein</fullName>
    </recommendedName>
</protein>
<evidence type="ECO:0000313" key="3">
    <source>
        <dbReference type="Proteomes" id="UP000318478"/>
    </source>
</evidence>
<feature type="transmembrane region" description="Helical" evidence="1">
    <location>
        <begin position="6"/>
        <end position="28"/>
    </location>
</feature>
<dbReference type="RefSeq" id="WP_146583944.1">
    <property type="nucleotide sequence ID" value="NZ_SJPO01000001.1"/>
</dbReference>
<keyword evidence="1" id="KW-1133">Transmembrane helix</keyword>
<dbReference type="AlphaFoldDB" id="A0A5C5ZEY6"/>
<reference evidence="2 3" key="1">
    <citation type="submission" date="2019-02" db="EMBL/GenBank/DDBJ databases">
        <title>Deep-cultivation of Planctomycetes and their phenomic and genomic characterization uncovers novel biology.</title>
        <authorList>
            <person name="Wiegand S."/>
            <person name="Jogler M."/>
            <person name="Boedeker C."/>
            <person name="Pinto D."/>
            <person name="Vollmers J."/>
            <person name="Rivas-Marin E."/>
            <person name="Kohn T."/>
            <person name="Peeters S.H."/>
            <person name="Heuer A."/>
            <person name="Rast P."/>
            <person name="Oberbeckmann S."/>
            <person name="Bunk B."/>
            <person name="Jeske O."/>
            <person name="Meyerdierks A."/>
            <person name="Storesund J.E."/>
            <person name="Kallscheuer N."/>
            <person name="Luecker S."/>
            <person name="Lage O.M."/>
            <person name="Pohl T."/>
            <person name="Merkel B.J."/>
            <person name="Hornburger P."/>
            <person name="Mueller R.-W."/>
            <person name="Bruemmer F."/>
            <person name="Labrenz M."/>
            <person name="Spormann A.M."/>
            <person name="Op Den Camp H."/>
            <person name="Overmann J."/>
            <person name="Amann R."/>
            <person name="Jetten M.S.M."/>
            <person name="Mascher T."/>
            <person name="Medema M.H."/>
            <person name="Devos D.P."/>
            <person name="Kaster A.-K."/>
            <person name="Ovreas L."/>
            <person name="Rohde M."/>
            <person name="Galperin M.Y."/>
            <person name="Jogler C."/>
        </authorList>
    </citation>
    <scope>NUCLEOTIDE SEQUENCE [LARGE SCALE GENOMIC DNA]</scope>
    <source>
        <strain evidence="2 3">Pla123a</strain>
    </source>
</reference>
<evidence type="ECO:0000313" key="2">
    <source>
        <dbReference type="EMBL" id="TWT85700.1"/>
    </source>
</evidence>
<proteinExistence type="predicted"/>
<dbReference type="Proteomes" id="UP000318478">
    <property type="component" value="Unassembled WGS sequence"/>
</dbReference>
<keyword evidence="1" id="KW-0812">Transmembrane</keyword>
<keyword evidence="3" id="KW-1185">Reference proteome</keyword>